<feature type="compositionally biased region" description="Polar residues" evidence="3">
    <location>
        <begin position="300"/>
        <end position="309"/>
    </location>
</feature>
<feature type="region of interest" description="Disordered" evidence="3">
    <location>
        <begin position="328"/>
        <end position="375"/>
    </location>
</feature>
<dbReference type="EMBL" id="CM018215">
    <property type="protein sequence ID" value="KAB2044706.1"/>
    <property type="molecule type" value="Genomic_DNA"/>
</dbReference>
<evidence type="ECO:0000256" key="2">
    <source>
        <dbReference type="SAM" id="Coils"/>
    </source>
</evidence>
<dbReference type="PANTHER" id="PTHR11216">
    <property type="entry name" value="EH DOMAIN"/>
    <property type="match status" value="1"/>
</dbReference>
<reference evidence="7" key="1">
    <citation type="journal article" date="2020" name="Nat. Genet.">
        <title>Genomic diversifications of five Gossypium allopolyploid species and their impact on cotton improvement.</title>
        <authorList>
            <person name="Chen Z.J."/>
            <person name="Sreedasyam A."/>
            <person name="Ando A."/>
            <person name="Song Q."/>
            <person name="De Santiago L.M."/>
            <person name="Hulse-Kemp A.M."/>
            <person name="Ding M."/>
            <person name="Ye W."/>
            <person name="Kirkbride R.C."/>
            <person name="Jenkins J."/>
            <person name="Plott C."/>
            <person name="Lovell J."/>
            <person name="Lin Y.M."/>
            <person name="Vaughn R."/>
            <person name="Liu B."/>
            <person name="Simpson S."/>
            <person name="Scheffler B.E."/>
            <person name="Wen L."/>
            <person name="Saski C.A."/>
            <person name="Grover C.E."/>
            <person name="Hu G."/>
            <person name="Conover J.L."/>
            <person name="Carlson J.W."/>
            <person name="Shu S."/>
            <person name="Boston L.B."/>
            <person name="Williams M."/>
            <person name="Peterson D.G."/>
            <person name="McGee K."/>
            <person name="Jones D.C."/>
            <person name="Wendel J.F."/>
            <person name="Stelly D.M."/>
            <person name="Grimwood J."/>
            <person name="Schmutz J."/>
        </authorList>
    </citation>
    <scope>NUCLEOTIDE SEQUENCE [LARGE SCALE GENOMIC DNA]</scope>
    <source>
        <strain evidence="7">cv. 3-79</strain>
    </source>
</reference>
<feature type="region of interest" description="Disordered" evidence="3">
    <location>
        <begin position="867"/>
        <end position="916"/>
    </location>
</feature>
<feature type="compositionally biased region" description="Polar residues" evidence="3">
    <location>
        <begin position="535"/>
        <end position="547"/>
    </location>
</feature>
<protein>
    <submittedName>
        <fullName evidence="6">Uncharacterized protein</fullName>
    </submittedName>
</protein>
<evidence type="ECO:0000259" key="5">
    <source>
        <dbReference type="PROSITE" id="PS50222"/>
    </source>
</evidence>
<feature type="compositionally biased region" description="Low complexity" evidence="3">
    <location>
        <begin position="1009"/>
        <end position="1022"/>
    </location>
</feature>
<feature type="region of interest" description="Disordered" evidence="3">
    <location>
        <begin position="742"/>
        <end position="763"/>
    </location>
</feature>
<dbReference type="PANTHER" id="PTHR11216:SF137">
    <property type="entry name" value="CALCIUM-BINDING EF HAND FAMILY PROTEIN"/>
    <property type="match status" value="1"/>
</dbReference>
<feature type="region of interest" description="Disordered" evidence="3">
    <location>
        <begin position="128"/>
        <end position="247"/>
    </location>
</feature>
<feature type="domain" description="EF-hand" evidence="5">
    <location>
        <begin position="4"/>
        <end position="39"/>
    </location>
</feature>
<evidence type="ECO:0000256" key="3">
    <source>
        <dbReference type="SAM" id="MobiDB-lite"/>
    </source>
</evidence>
<feature type="region of interest" description="Disordered" evidence="3">
    <location>
        <begin position="282"/>
        <end position="309"/>
    </location>
</feature>
<feature type="region of interest" description="Disordered" evidence="3">
    <location>
        <begin position="777"/>
        <end position="840"/>
    </location>
</feature>
<feature type="compositionally biased region" description="Polar residues" evidence="3">
    <location>
        <begin position="132"/>
        <end position="153"/>
    </location>
</feature>
<dbReference type="InterPro" id="IPR011992">
    <property type="entry name" value="EF-hand-dom_pair"/>
</dbReference>
<dbReference type="GO" id="GO:0006897">
    <property type="term" value="P:endocytosis"/>
    <property type="evidence" value="ECO:0007669"/>
    <property type="project" value="TreeGrafter"/>
</dbReference>
<dbReference type="Gene3D" id="1.10.238.10">
    <property type="entry name" value="EF-hand"/>
    <property type="match status" value="2"/>
</dbReference>
<proteinExistence type="predicted"/>
<feature type="domain" description="EF-hand" evidence="5">
    <location>
        <begin position="377"/>
        <end position="412"/>
    </location>
</feature>
<dbReference type="GO" id="GO:0005634">
    <property type="term" value="C:nucleus"/>
    <property type="evidence" value="ECO:0007669"/>
    <property type="project" value="TreeGrafter"/>
</dbReference>
<dbReference type="Pfam" id="PF12763">
    <property type="entry name" value="EH"/>
    <property type="match status" value="2"/>
</dbReference>
<evidence type="ECO:0000259" key="4">
    <source>
        <dbReference type="PROSITE" id="PS50031"/>
    </source>
</evidence>
<organism evidence="6 7">
    <name type="scientific">Gossypium barbadense</name>
    <name type="common">Sea Island cotton</name>
    <name type="synonym">Hibiscus barbadensis</name>
    <dbReference type="NCBI Taxonomy" id="3634"/>
    <lineage>
        <taxon>Eukaryota</taxon>
        <taxon>Viridiplantae</taxon>
        <taxon>Streptophyta</taxon>
        <taxon>Embryophyta</taxon>
        <taxon>Tracheophyta</taxon>
        <taxon>Spermatophyta</taxon>
        <taxon>Magnoliopsida</taxon>
        <taxon>eudicotyledons</taxon>
        <taxon>Gunneridae</taxon>
        <taxon>Pentapetalae</taxon>
        <taxon>rosids</taxon>
        <taxon>malvids</taxon>
        <taxon>Malvales</taxon>
        <taxon>Malvaceae</taxon>
        <taxon>Malvoideae</taxon>
        <taxon>Gossypium</taxon>
    </lineage>
</organism>
<keyword evidence="7" id="KW-1185">Reference proteome</keyword>
<dbReference type="GO" id="GO:0005737">
    <property type="term" value="C:cytoplasm"/>
    <property type="evidence" value="ECO:0007669"/>
    <property type="project" value="TreeGrafter"/>
</dbReference>
<feature type="compositionally biased region" description="Basic and acidic residues" evidence="3">
    <location>
        <begin position="812"/>
        <end position="831"/>
    </location>
</feature>
<evidence type="ECO:0000313" key="7">
    <source>
        <dbReference type="Proteomes" id="UP000327439"/>
    </source>
</evidence>
<gene>
    <name evidence="6" type="ORF">ES319_D01G108900v1</name>
</gene>
<evidence type="ECO:0000256" key="1">
    <source>
        <dbReference type="ARBA" id="ARBA00022837"/>
    </source>
</evidence>
<dbReference type="Proteomes" id="UP000327439">
    <property type="component" value="Chromosome D01"/>
</dbReference>
<feature type="compositionally biased region" description="Polar residues" evidence="3">
    <location>
        <begin position="897"/>
        <end position="913"/>
    </location>
</feature>
<feature type="compositionally biased region" description="Polar residues" evidence="3">
    <location>
        <begin position="187"/>
        <end position="213"/>
    </location>
</feature>
<dbReference type="OrthoDB" id="524326at2759"/>
<dbReference type="PROSITE" id="PS50031">
    <property type="entry name" value="EH"/>
    <property type="match status" value="2"/>
</dbReference>
<feature type="domain" description="EF-hand" evidence="5">
    <location>
        <begin position="40"/>
        <end position="73"/>
    </location>
</feature>
<dbReference type="AlphaFoldDB" id="A0A5J5SM95"/>
<dbReference type="GO" id="GO:0005886">
    <property type="term" value="C:plasma membrane"/>
    <property type="evidence" value="ECO:0007669"/>
    <property type="project" value="TreeGrafter"/>
</dbReference>
<dbReference type="PROSITE" id="PS00018">
    <property type="entry name" value="EF_HAND_1"/>
    <property type="match status" value="1"/>
</dbReference>
<feature type="region of interest" description="Disordered" evidence="3">
    <location>
        <begin position="1009"/>
        <end position="1031"/>
    </location>
</feature>
<feature type="domain" description="EH" evidence="4">
    <location>
        <begin position="378"/>
        <end position="461"/>
    </location>
</feature>
<name>A0A5J5SM95_GOSBA</name>
<feature type="compositionally biased region" description="Polar residues" evidence="3">
    <location>
        <begin position="514"/>
        <end position="524"/>
    </location>
</feature>
<feature type="region of interest" description="Disordered" evidence="3">
    <location>
        <begin position="947"/>
        <end position="988"/>
    </location>
</feature>
<feature type="compositionally biased region" description="Polar residues" evidence="3">
    <location>
        <begin position="963"/>
        <end position="988"/>
    </location>
</feature>
<feature type="coiled-coil region" evidence="2">
    <location>
        <begin position="601"/>
        <end position="635"/>
    </location>
</feature>
<evidence type="ECO:0000313" key="6">
    <source>
        <dbReference type="EMBL" id="KAB2044706.1"/>
    </source>
</evidence>
<dbReference type="SMART" id="SM00054">
    <property type="entry name" value="EFh"/>
    <property type="match status" value="4"/>
</dbReference>
<keyword evidence="1" id="KW-0106">Calcium</keyword>
<dbReference type="SMART" id="SM00027">
    <property type="entry name" value="EH"/>
    <property type="match status" value="2"/>
</dbReference>
<dbReference type="CDD" id="cd00052">
    <property type="entry name" value="EH"/>
    <property type="match status" value="2"/>
</dbReference>
<feature type="region of interest" description="Disordered" evidence="3">
    <location>
        <begin position="473"/>
        <end position="548"/>
    </location>
</feature>
<dbReference type="GO" id="GO:0016197">
    <property type="term" value="P:endosomal transport"/>
    <property type="evidence" value="ECO:0007669"/>
    <property type="project" value="TreeGrafter"/>
</dbReference>
<feature type="compositionally biased region" description="Low complexity" evidence="3">
    <location>
        <begin position="335"/>
        <end position="356"/>
    </location>
</feature>
<dbReference type="GO" id="GO:0005509">
    <property type="term" value="F:calcium ion binding"/>
    <property type="evidence" value="ECO:0007669"/>
    <property type="project" value="InterPro"/>
</dbReference>
<dbReference type="InterPro" id="IPR018247">
    <property type="entry name" value="EF_Hand_1_Ca_BS"/>
</dbReference>
<accession>A0A5J5SM95</accession>
<dbReference type="InterPro" id="IPR000261">
    <property type="entry name" value="EH_dom"/>
</dbReference>
<sequence>MAGQTQDQFEVYFRKADLDGDGRISGAEAVSFFQGSGLSKQVLAQIWAYADQSHSGFLSKQEFFNALKLVTVAQRRELTPDIVKAALYGPAAAKIPAPQINFPATSAPQMGAAVPPSSPSVGFRGPGVPNAGMSQQHFPSQQNLSMRPQQTMPAATALHPSQGIAAPESSRGGNIVGQPQAMPAGSTPLSHQSMPTGATGPSLTNQNMSSNWLSGRPGGASTRPRGVAPSTAPRPQAAVSMSSQPTANDSKAFVVSGNGLASGLAFGSDAFSATSFTPKQELSTQTFSPHSAPASPGITPVSSGAQPLVKSNSLDSLQSTFSMHSAGSQSQRLYSSPIQGQPVSSPSSSFTPSGISAGAVNAAPNSSQPPWPKMKQSDVQKYTKVFMEVDTDRDGKITGEQARNLFLSWRLPREVLKQVWDLSDQDSDSMLSLREFCFALYLMERYREGRPLPPALPRNVLFDETLLSMTGQPNVSYGNAARGPNPGFGHQSGMAAQTVTPSAGVKPPVRPNASADTTTMSNQQKPREPVLDDSFGTQPNNNGQNLENGAAEDVMADGKKQVDGTEKVILDSREKLEFYREKMQELVLYKSRCDNRLNEITERAIADKREAEMLAKKYEEKYKQVAEIASKLTVEEAKFHEIQERKTELHHAIVNMEQGGSADGILQVRADRIQSDLEELMKALTERCKKHGYDVKSAAVIELPTGWQPGVSEGAALWDEEWDKFEDEGFGNELTIDVKKGAVSQRGKASPDGSLTPDSTSYADEKTANLFSASDRAIESESADTHSEDESARSPRGSPTDRNSLESPSKPFSDDPFGKSTEAEAERHQSFDESGWGTFDNDDMDSVWGFNSLNTKDSDKARDFFGSSDFDVHTRTESPNAESFYDKKSPFTFEDSVPSTPLSKFGNSPSRFSEASRDQFDSFSRFDSFSMHDGGFSQQPDRLTRFDSINSSKDFGSGFSRFDSVNNSKDFGSRFSPQPETLTRFDSISSSKDFGHGFSFDDSDPFGSSGPFKVSSDQQSPKKSSDNWRAF</sequence>
<feature type="compositionally biased region" description="Basic and acidic residues" evidence="3">
    <location>
        <begin position="777"/>
        <end position="793"/>
    </location>
</feature>
<keyword evidence="2" id="KW-0175">Coiled coil</keyword>
<feature type="domain" description="EH" evidence="4">
    <location>
        <begin position="5"/>
        <end position="94"/>
    </location>
</feature>
<dbReference type="SUPFAM" id="SSF47473">
    <property type="entry name" value="EF-hand"/>
    <property type="match status" value="2"/>
</dbReference>
<dbReference type="InterPro" id="IPR002048">
    <property type="entry name" value="EF_hand_dom"/>
</dbReference>
<dbReference type="PROSITE" id="PS50222">
    <property type="entry name" value="EF_HAND_2"/>
    <property type="match status" value="3"/>
</dbReference>